<accession>A0A0N8P074</accession>
<gene>
    <name evidence="9" type="primary">Dana\GF13067</name>
    <name evidence="9" type="synonym">dana_GLEANR_13081</name>
    <name evidence="9" type="ORF">GF13067</name>
</gene>
<dbReference type="GO" id="GO:0035289">
    <property type="term" value="P:posterior head segmentation"/>
    <property type="evidence" value="ECO:0007669"/>
    <property type="project" value="EnsemblMetazoa"/>
</dbReference>
<keyword evidence="5" id="KW-0804">Transcription</keyword>
<keyword evidence="3" id="KW-0805">Transcription regulation</keyword>
<evidence type="ECO:0000259" key="8">
    <source>
        <dbReference type="Pfam" id="PF13873"/>
    </source>
</evidence>
<feature type="compositionally biased region" description="Polar residues" evidence="7">
    <location>
        <begin position="391"/>
        <end position="417"/>
    </location>
</feature>
<protein>
    <recommendedName>
        <fullName evidence="2">Regulatory protein zeste</fullName>
    </recommendedName>
</protein>
<dbReference type="GO" id="GO:0007274">
    <property type="term" value="P:neuromuscular synaptic transmission"/>
    <property type="evidence" value="ECO:0007669"/>
    <property type="project" value="EnsemblMetazoa"/>
</dbReference>
<proteinExistence type="predicted"/>
<keyword evidence="4" id="KW-0238">DNA-binding</keyword>
<sequence length="506" mass="56519">MVGNVAQDLHAQVPDIRCGAYKSDLPVNKQYTANDLEAFMKIAANWQNSNHNLLEGVDLKTEMTQYMNSPSMNMYKKRERTQNWNHQEKKYLLDLCRKDMRIIENKRLDAGLTAVKNKAWKIIHQKFSNQFGTDRTCNRLKEQWRRMKACTRNEILDYNNRLARFGAEVADRKKPSPFTFEVWDFMQEAKKACKSEALDGIDYSKIPLALEEGFEYREDYKFNADEHDMDDSRTPPQELCDVDIKEEETNETFNETFNNHHLNQSDIHGASGERLSVSPNHSRNGIHEAESPATVSTAVSALDASGSGGYMAGGADMSCFGGNFSVNNISATLEALNALRTGQFPSAAAAAAAAIQQHHQAAALQHQHGNNNNNNEEDDDVMKPLAKRQRTSSGSVLGSEDQPQSLAAATLPNSSDCQALERSSAASSSSNGAAVGTNNNNNSSSSSQNNFELRMFMEMQSKEHMMRMKILEVQLQAAKHSRDLVEINKTLALQKLQELASKRLPS</sequence>
<evidence type="ECO:0000256" key="1">
    <source>
        <dbReference type="ARBA" id="ARBA00011764"/>
    </source>
</evidence>
<dbReference type="InParanoid" id="A0A0N8P074"/>
<dbReference type="AlphaFoldDB" id="A0A0N8P074"/>
<evidence type="ECO:0000256" key="6">
    <source>
        <dbReference type="ARBA" id="ARBA00025466"/>
    </source>
</evidence>
<dbReference type="GO" id="GO:0005737">
    <property type="term" value="C:cytoplasm"/>
    <property type="evidence" value="ECO:0007669"/>
    <property type="project" value="EnsemblMetazoa"/>
</dbReference>
<reference evidence="9 10" key="1">
    <citation type="journal article" date="2007" name="Nature">
        <title>Evolution of genes and genomes on the Drosophila phylogeny.</title>
        <authorList>
            <consortium name="Drosophila 12 Genomes Consortium"/>
            <person name="Clark A.G."/>
            <person name="Eisen M.B."/>
            <person name="Smith D.R."/>
            <person name="Bergman C.M."/>
            <person name="Oliver B."/>
            <person name="Markow T.A."/>
            <person name="Kaufman T.C."/>
            <person name="Kellis M."/>
            <person name="Gelbart W."/>
            <person name="Iyer V.N."/>
            <person name="Pollard D.A."/>
            <person name="Sackton T.B."/>
            <person name="Larracuente A.M."/>
            <person name="Singh N.D."/>
            <person name="Abad J.P."/>
            <person name="Abt D.N."/>
            <person name="Adryan B."/>
            <person name="Aguade M."/>
            <person name="Akashi H."/>
            <person name="Anderson W.W."/>
            <person name="Aquadro C.F."/>
            <person name="Ardell D.H."/>
            <person name="Arguello R."/>
            <person name="Artieri C.G."/>
            <person name="Barbash D.A."/>
            <person name="Barker D."/>
            <person name="Barsanti P."/>
            <person name="Batterham P."/>
            <person name="Batzoglou S."/>
            <person name="Begun D."/>
            <person name="Bhutkar A."/>
            <person name="Blanco E."/>
            <person name="Bosak S.A."/>
            <person name="Bradley R.K."/>
            <person name="Brand A.D."/>
            <person name="Brent M.R."/>
            <person name="Brooks A.N."/>
            <person name="Brown R.H."/>
            <person name="Butlin R.K."/>
            <person name="Caggese C."/>
            <person name="Calvi B.R."/>
            <person name="Bernardo de Carvalho A."/>
            <person name="Caspi A."/>
            <person name="Castrezana S."/>
            <person name="Celniker S.E."/>
            <person name="Chang J.L."/>
            <person name="Chapple C."/>
            <person name="Chatterji S."/>
            <person name="Chinwalla A."/>
            <person name="Civetta A."/>
            <person name="Clifton S.W."/>
            <person name="Comeron J.M."/>
            <person name="Costello J.C."/>
            <person name="Coyne J.A."/>
            <person name="Daub J."/>
            <person name="David R.G."/>
            <person name="Delcher A.L."/>
            <person name="Delehaunty K."/>
            <person name="Do C.B."/>
            <person name="Ebling H."/>
            <person name="Edwards K."/>
            <person name="Eickbush T."/>
            <person name="Evans J.D."/>
            <person name="Filipski A."/>
            <person name="Findeiss S."/>
            <person name="Freyhult E."/>
            <person name="Fulton L."/>
            <person name="Fulton R."/>
            <person name="Garcia A.C."/>
            <person name="Gardiner A."/>
            <person name="Garfield D.A."/>
            <person name="Garvin B.E."/>
            <person name="Gibson G."/>
            <person name="Gilbert D."/>
            <person name="Gnerre S."/>
            <person name="Godfrey J."/>
            <person name="Good R."/>
            <person name="Gotea V."/>
            <person name="Gravely B."/>
            <person name="Greenberg A.J."/>
            <person name="Griffiths-Jones S."/>
            <person name="Gross S."/>
            <person name="Guigo R."/>
            <person name="Gustafson E.A."/>
            <person name="Haerty W."/>
            <person name="Hahn M.W."/>
            <person name="Halligan D.L."/>
            <person name="Halpern A.L."/>
            <person name="Halter G.M."/>
            <person name="Han M.V."/>
            <person name="Heger A."/>
            <person name="Hillier L."/>
            <person name="Hinrichs A.S."/>
            <person name="Holmes I."/>
            <person name="Hoskins R.A."/>
            <person name="Hubisz M.J."/>
            <person name="Hultmark D."/>
            <person name="Huntley M.A."/>
            <person name="Jaffe D.B."/>
            <person name="Jagadeeshan S."/>
            <person name="Jeck W.R."/>
            <person name="Johnson J."/>
            <person name="Jones C.D."/>
            <person name="Jordan W.C."/>
            <person name="Karpen G.H."/>
            <person name="Kataoka E."/>
            <person name="Keightley P.D."/>
            <person name="Kheradpour P."/>
            <person name="Kirkness E.F."/>
            <person name="Koerich L.B."/>
            <person name="Kristiansen K."/>
            <person name="Kudrna D."/>
            <person name="Kulathinal R.J."/>
            <person name="Kumar S."/>
            <person name="Kwok R."/>
            <person name="Lander E."/>
            <person name="Langley C.H."/>
            <person name="Lapoint R."/>
            <person name="Lazzaro B.P."/>
            <person name="Lee S.J."/>
            <person name="Levesque L."/>
            <person name="Li R."/>
            <person name="Lin C.F."/>
            <person name="Lin M.F."/>
            <person name="Lindblad-Toh K."/>
            <person name="Llopart A."/>
            <person name="Long M."/>
            <person name="Low L."/>
            <person name="Lozovsky E."/>
            <person name="Lu J."/>
            <person name="Luo M."/>
            <person name="Machado C.A."/>
            <person name="Makalowski W."/>
            <person name="Marzo M."/>
            <person name="Matsuda M."/>
            <person name="Matzkin L."/>
            <person name="McAllister B."/>
            <person name="McBride C.S."/>
            <person name="McKernan B."/>
            <person name="McKernan K."/>
            <person name="Mendez-Lago M."/>
            <person name="Minx P."/>
            <person name="Mollenhauer M.U."/>
            <person name="Montooth K."/>
            <person name="Mount S.M."/>
            <person name="Mu X."/>
            <person name="Myers E."/>
            <person name="Negre B."/>
            <person name="Newfeld S."/>
            <person name="Nielsen R."/>
            <person name="Noor M.A."/>
            <person name="O'Grady P."/>
            <person name="Pachter L."/>
            <person name="Papaceit M."/>
            <person name="Parisi M.J."/>
            <person name="Parisi M."/>
            <person name="Parts L."/>
            <person name="Pedersen J.S."/>
            <person name="Pesole G."/>
            <person name="Phillippy A.M."/>
            <person name="Ponting C.P."/>
            <person name="Pop M."/>
            <person name="Porcelli D."/>
            <person name="Powell J.R."/>
            <person name="Prohaska S."/>
            <person name="Pruitt K."/>
            <person name="Puig M."/>
            <person name="Quesneville H."/>
            <person name="Ram K.R."/>
            <person name="Rand D."/>
            <person name="Rasmussen M.D."/>
            <person name="Reed L.K."/>
            <person name="Reenan R."/>
            <person name="Reily A."/>
            <person name="Remington K.A."/>
            <person name="Rieger T.T."/>
            <person name="Ritchie M.G."/>
            <person name="Robin C."/>
            <person name="Rogers Y.H."/>
            <person name="Rohde C."/>
            <person name="Rozas J."/>
            <person name="Rubenfield M.J."/>
            <person name="Ruiz A."/>
            <person name="Russo S."/>
            <person name="Salzberg S.L."/>
            <person name="Sanchez-Gracia A."/>
            <person name="Saranga D.J."/>
            <person name="Sato H."/>
            <person name="Schaeffer S.W."/>
            <person name="Schatz M.C."/>
            <person name="Schlenke T."/>
            <person name="Schwartz R."/>
            <person name="Segarra C."/>
            <person name="Singh R.S."/>
            <person name="Sirot L."/>
            <person name="Sirota M."/>
            <person name="Sisneros N.B."/>
            <person name="Smith C.D."/>
            <person name="Smith T.F."/>
            <person name="Spieth J."/>
            <person name="Stage D.E."/>
            <person name="Stark A."/>
            <person name="Stephan W."/>
            <person name="Strausberg R.L."/>
            <person name="Strempel S."/>
            <person name="Sturgill D."/>
            <person name="Sutton G."/>
            <person name="Sutton G.G."/>
            <person name="Tao W."/>
            <person name="Teichmann S."/>
            <person name="Tobari Y.N."/>
            <person name="Tomimura Y."/>
            <person name="Tsolas J.M."/>
            <person name="Valente V.L."/>
            <person name="Venter E."/>
            <person name="Venter J.C."/>
            <person name="Vicario S."/>
            <person name="Vieira F.G."/>
            <person name="Vilella A.J."/>
            <person name="Villasante A."/>
            <person name="Walenz B."/>
            <person name="Wang J."/>
            <person name="Wasserman M."/>
            <person name="Watts T."/>
            <person name="Wilson D."/>
            <person name="Wilson R.K."/>
            <person name="Wing R.A."/>
            <person name="Wolfner M.F."/>
            <person name="Wong A."/>
            <person name="Wong G.K."/>
            <person name="Wu C.I."/>
            <person name="Wu G."/>
            <person name="Yamamoto D."/>
            <person name="Yang H.P."/>
            <person name="Yang S.P."/>
            <person name="Yorke J.A."/>
            <person name="Yoshida K."/>
            <person name="Zdobnov E."/>
            <person name="Zhang P."/>
            <person name="Zhang Y."/>
            <person name="Zimin A.V."/>
            <person name="Baldwin J."/>
            <person name="Abdouelleil A."/>
            <person name="Abdulkadir J."/>
            <person name="Abebe A."/>
            <person name="Abera B."/>
            <person name="Abreu J."/>
            <person name="Acer S.C."/>
            <person name="Aftuck L."/>
            <person name="Alexander A."/>
            <person name="An P."/>
            <person name="Anderson E."/>
            <person name="Anderson S."/>
            <person name="Arachi H."/>
            <person name="Azer M."/>
            <person name="Bachantsang P."/>
            <person name="Barry A."/>
            <person name="Bayul T."/>
            <person name="Berlin A."/>
            <person name="Bessette D."/>
            <person name="Bloom T."/>
            <person name="Blye J."/>
            <person name="Boguslavskiy L."/>
            <person name="Bonnet C."/>
            <person name="Boukhgalter B."/>
            <person name="Bourzgui I."/>
            <person name="Brown A."/>
            <person name="Cahill P."/>
            <person name="Channer S."/>
            <person name="Cheshatsang Y."/>
            <person name="Chuda L."/>
            <person name="Citroen M."/>
            <person name="Collymore A."/>
            <person name="Cooke P."/>
            <person name="Costello M."/>
            <person name="D'Aco K."/>
            <person name="Daza R."/>
            <person name="De Haan G."/>
            <person name="DeGray S."/>
            <person name="DeMaso C."/>
            <person name="Dhargay N."/>
            <person name="Dooley K."/>
            <person name="Dooley E."/>
            <person name="Doricent M."/>
            <person name="Dorje P."/>
            <person name="Dorjee K."/>
            <person name="Dupes A."/>
            <person name="Elong R."/>
            <person name="Falk J."/>
            <person name="Farina A."/>
            <person name="Faro S."/>
            <person name="Ferguson D."/>
            <person name="Fisher S."/>
            <person name="Foley C.D."/>
            <person name="Franke A."/>
            <person name="Friedrich D."/>
            <person name="Gadbois L."/>
            <person name="Gearin G."/>
            <person name="Gearin C.R."/>
            <person name="Giannoukos G."/>
            <person name="Goode T."/>
            <person name="Graham J."/>
            <person name="Grandbois E."/>
            <person name="Grewal S."/>
            <person name="Gyaltsen K."/>
            <person name="Hafez N."/>
            <person name="Hagos B."/>
            <person name="Hall J."/>
            <person name="Henson C."/>
            <person name="Hollinger A."/>
            <person name="Honan T."/>
            <person name="Huard M.D."/>
            <person name="Hughes L."/>
            <person name="Hurhula B."/>
            <person name="Husby M.E."/>
            <person name="Kamat A."/>
            <person name="Kanga B."/>
            <person name="Kashin S."/>
            <person name="Khazanovich D."/>
            <person name="Kisner P."/>
            <person name="Lance K."/>
            <person name="Lara M."/>
            <person name="Lee W."/>
            <person name="Lennon N."/>
            <person name="Letendre F."/>
            <person name="LeVine R."/>
            <person name="Lipovsky A."/>
            <person name="Liu X."/>
            <person name="Liu J."/>
            <person name="Liu S."/>
            <person name="Lokyitsang T."/>
            <person name="Lokyitsang Y."/>
            <person name="Lubonja R."/>
            <person name="Lui A."/>
            <person name="MacDonald P."/>
            <person name="Magnisalis V."/>
            <person name="Maru K."/>
            <person name="Matthews C."/>
            <person name="McCusker W."/>
            <person name="McDonough S."/>
            <person name="Mehta T."/>
            <person name="Meldrim J."/>
            <person name="Meneus L."/>
            <person name="Mihai O."/>
            <person name="Mihalev A."/>
            <person name="Mihova T."/>
            <person name="Mittelman R."/>
            <person name="Mlenga V."/>
            <person name="Montmayeur A."/>
            <person name="Mulrain L."/>
            <person name="Navidi A."/>
            <person name="Naylor J."/>
            <person name="Negash T."/>
            <person name="Nguyen T."/>
            <person name="Nguyen N."/>
            <person name="Nicol R."/>
            <person name="Norbu C."/>
            <person name="Norbu N."/>
            <person name="Novod N."/>
            <person name="O'Neill B."/>
            <person name="Osman S."/>
            <person name="Markiewicz E."/>
            <person name="Oyono O.L."/>
            <person name="Patti C."/>
            <person name="Phunkhang P."/>
            <person name="Pierre F."/>
            <person name="Priest M."/>
            <person name="Raghuraman S."/>
            <person name="Rege F."/>
            <person name="Reyes R."/>
            <person name="Rise C."/>
            <person name="Rogov P."/>
            <person name="Ross K."/>
            <person name="Ryan E."/>
            <person name="Settipalli S."/>
            <person name="Shea T."/>
            <person name="Sherpa N."/>
            <person name="Shi L."/>
            <person name="Shih D."/>
            <person name="Sparrow T."/>
            <person name="Spaulding J."/>
            <person name="Stalker J."/>
            <person name="Stange-Thomann N."/>
            <person name="Stavropoulos S."/>
            <person name="Stone C."/>
            <person name="Strader C."/>
            <person name="Tesfaye S."/>
            <person name="Thomson T."/>
            <person name="Thoulutsang Y."/>
            <person name="Thoulutsang D."/>
            <person name="Topham K."/>
            <person name="Topping I."/>
            <person name="Tsamla T."/>
            <person name="Vassiliev H."/>
            <person name="Vo A."/>
            <person name="Wangchuk T."/>
            <person name="Wangdi T."/>
            <person name="Weiand M."/>
            <person name="Wilkinson J."/>
            <person name="Wilson A."/>
            <person name="Yadav S."/>
            <person name="Young G."/>
            <person name="Yu Q."/>
            <person name="Zembek L."/>
            <person name="Zhong D."/>
            <person name="Zimmer A."/>
            <person name="Zwirko Z."/>
            <person name="Jaffe D.B."/>
            <person name="Alvarez P."/>
            <person name="Brockman W."/>
            <person name="Butler J."/>
            <person name="Chin C."/>
            <person name="Gnerre S."/>
            <person name="Grabherr M."/>
            <person name="Kleber M."/>
            <person name="Mauceli E."/>
            <person name="MacCallum I."/>
        </authorList>
    </citation>
    <scope>NUCLEOTIDE SEQUENCE [LARGE SCALE GENOMIC DNA]</scope>
    <source>
        <strain evidence="10">Tucson 14024-0371.13</strain>
    </source>
</reference>
<feature type="compositionally biased region" description="Low complexity" evidence="7">
    <location>
        <begin position="359"/>
        <end position="374"/>
    </location>
</feature>
<dbReference type="FunCoup" id="A0A0N8P074">
    <property type="interactions" value="488"/>
</dbReference>
<dbReference type="GO" id="GO:0000977">
    <property type="term" value="F:RNA polymerase II transcription regulatory region sequence-specific DNA binding"/>
    <property type="evidence" value="ECO:0007669"/>
    <property type="project" value="EnsemblMetazoa"/>
</dbReference>
<dbReference type="STRING" id="7217.A0A0N8P074"/>
<evidence type="ECO:0000313" key="10">
    <source>
        <dbReference type="Proteomes" id="UP000007801"/>
    </source>
</evidence>
<dbReference type="GO" id="GO:0007319">
    <property type="term" value="P:negative regulation of oskar mRNA translation"/>
    <property type="evidence" value="ECO:0007669"/>
    <property type="project" value="EnsemblMetazoa"/>
</dbReference>
<comment type="subunit">
    <text evidence="1">Self-associates forming complexes of several hundred monomers.</text>
</comment>
<feature type="domain" description="Myb/SANT-like DNA-binding" evidence="8">
    <location>
        <begin position="80"/>
        <end position="156"/>
    </location>
</feature>
<dbReference type="GeneID" id="6495910"/>
<dbReference type="GO" id="GO:0001228">
    <property type="term" value="F:DNA-binding transcription activator activity, RNA polymerase II-specific"/>
    <property type="evidence" value="ECO:0007669"/>
    <property type="project" value="EnsemblMetazoa"/>
</dbReference>
<evidence type="ECO:0000256" key="2">
    <source>
        <dbReference type="ARBA" id="ARBA00016807"/>
    </source>
</evidence>
<feature type="compositionally biased region" description="Low complexity" evidence="7">
    <location>
        <begin position="423"/>
        <end position="448"/>
    </location>
</feature>
<dbReference type="GO" id="GO:0005634">
    <property type="term" value="C:nucleus"/>
    <property type="evidence" value="ECO:0007669"/>
    <property type="project" value="EnsemblMetazoa"/>
</dbReference>
<organism evidence="9 10">
    <name type="scientific">Drosophila ananassae</name>
    <name type="common">Fruit fly</name>
    <dbReference type="NCBI Taxonomy" id="7217"/>
    <lineage>
        <taxon>Eukaryota</taxon>
        <taxon>Metazoa</taxon>
        <taxon>Ecdysozoa</taxon>
        <taxon>Arthropoda</taxon>
        <taxon>Hexapoda</taxon>
        <taxon>Insecta</taxon>
        <taxon>Pterygota</taxon>
        <taxon>Neoptera</taxon>
        <taxon>Endopterygota</taxon>
        <taxon>Diptera</taxon>
        <taxon>Brachycera</taxon>
        <taxon>Muscomorpha</taxon>
        <taxon>Ephydroidea</taxon>
        <taxon>Drosophilidae</taxon>
        <taxon>Drosophila</taxon>
        <taxon>Sophophora</taxon>
    </lineage>
</organism>
<dbReference type="GO" id="GO:0007298">
    <property type="term" value="P:border follicle cell migration"/>
    <property type="evidence" value="ECO:0007669"/>
    <property type="project" value="EnsemblMetazoa"/>
</dbReference>
<dbReference type="GO" id="GO:0046426">
    <property type="term" value="P:negative regulation of receptor signaling pathway via JAK-STAT"/>
    <property type="evidence" value="ECO:0007669"/>
    <property type="project" value="EnsemblMetazoa"/>
</dbReference>
<name>A0A0N8P074_DROAN</name>
<comment type="function">
    <text evidence="6">Involved in transvection phenomena (= synapsis-dependent gene expression), where the synaptic pairing of chromosomes carrying genes with which zeste interacts influences the expression of these genes. Zeste binds to DNA and stimulates transcription from a nearby promoter.</text>
</comment>
<dbReference type="InterPro" id="IPR028002">
    <property type="entry name" value="Myb_DNA-bind_5"/>
</dbReference>
<dbReference type="GO" id="GO:0003730">
    <property type="term" value="F:mRNA 3'-UTR binding"/>
    <property type="evidence" value="ECO:0007669"/>
    <property type="project" value="EnsemblMetazoa"/>
</dbReference>
<dbReference type="OrthoDB" id="6084504at2759"/>
<dbReference type="Proteomes" id="UP000007801">
    <property type="component" value="Unassembled WGS sequence"/>
</dbReference>
<dbReference type="GO" id="GO:0007417">
    <property type="term" value="P:central nervous system development"/>
    <property type="evidence" value="ECO:0007669"/>
    <property type="project" value="EnsemblMetazoa"/>
</dbReference>
<evidence type="ECO:0000256" key="7">
    <source>
        <dbReference type="SAM" id="MobiDB-lite"/>
    </source>
</evidence>
<evidence type="ECO:0000313" key="9">
    <source>
        <dbReference type="EMBL" id="KPU76332.1"/>
    </source>
</evidence>
<dbReference type="Pfam" id="PF13873">
    <property type="entry name" value="Myb_DNA-bind_5"/>
    <property type="match status" value="1"/>
</dbReference>
<dbReference type="PANTHER" id="PTHR21411">
    <property type="entry name" value="APONTIC"/>
    <property type="match status" value="1"/>
</dbReference>
<keyword evidence="10" id="KW-1185">Reference proteome</keyword>
<dbReference type="GO" id="GO:0007427">
    <property type="term" value="P:epithelial cell migration, open tracheal system"/>
    <property type="evidence" value="ECO:0007669"/>
    <property type="project" value="EnsemblMetazoa"/>
</dbReference>
<dbReference type="PANTHER" id="PTHR21411:SF0">
    <property type="entry name" value="REGULATORY PROTEIN ZESTE"/>
    <property type="match status" value="1"/>
</dbReference>
<evidence type="ECO:0000256" key="5">
    <source>
        <dbReference type="ARBA" id="ARBA00023163"/>
    </source>
</evidence>
<dbReference type="GO" id="GO:0045202">
    <property type="term" value="C:synapse"/>
    <property type="evidence" value="ECO:0007669"/>
    <property type="project" value="GOC"/>
</dbReference>
<evidence type="ECO:0000256" key="4">
    <source>
        <dbReference type="ARBA" id="ARBA00023125"/>
    </source>
</evidence>
<dbReference type="GO" id="GO:0048149">
    <property type="term" value="P:behavioral response to ethanol"/>
    <property type="evidence" value="ECO:0007669"/>
    <property type="project" value="EnsemblMetazoa"/>
</dbReference>
<feature type="region of interest" description="Disordered" evidence="7">
    <location>
        <begin position="359"/>
        <end position="448"/>
    </location>
</feature>
<dbReference type="EMBL" id="CH902619">
    <property type="protein sequence ID" value="KPU76332.1"/>
    <property type="molecule type" value="Genomic_DNA"/>
</dbReference>
<evidence type="ECO:0000256" key="3">
    <source>
        <dbReference type="ARBA" id="ARBA00023015"/>
    </source>
</evidence>